<gene>
    <name evidence="7" type="ORF">ABQJ54_11070</name>
</gene>
<comment type="subcellular location">
    <subcellularLocation>
        <location evidence="1">Membrane</location>
        <topology evidence="1">Multi-pass membrane protein</topology>
    </subcellularLocation>
</comment>
<dbReference type="InterPro" id="IPR036259">
    <property type="entry name" value="MFS_trans_sf"/>
</dbReference>
<protein>
    <submittedName>
        <fullName evidence="7">MFS transporter</fullName>
    </submittedName>
</protein>
<dbReference type="SUPFAM" id="SSF103473">
    <property type="entry name" value="MFS general substrate transporter"/>
    <property type="match status" value="1"/>
</dbReference>
<name>A0ABV3QEM1_9GAMM</name>
<dbReference type="Pfam" id="PF07690">
    <property type="entry name" value="MFS_1"/>
    <property type="match status" value="1"/>
</dbReference>
<feature type="transmembrane region" description="Helical" evidence="5">
    <location>
        <begin position="355"/>
        <end position="377"/>
    </location>
</feature>
<dbReference type="Gene3D" id="1.20.1250.20">
    <property type="entry name" value="MFS general substrate transporter like domains"/>
    <property type="match status" value="1"/>
</dbReference>
<keyword evidence="2 5" id="KW-0812">Transmembrane</keyword>
<feature type="transmembrane region" description="Helical" evidence="5">
    <location>
        <begin position="416"/>
        <end position="439"/>
    </location>
</feature>
<feature type="transmembrane region" description="Helical" evidence="5">
    <location>
        <begin position="115"/>
        <end position="136"/>
    </location>
</feature>
<feature type="transmembrane region" description="Helical" evidence="5">
    <location>
        <begin position="323"/>
        <end position="343"/>
    </location>
</feature>
<dbReference type="Proteomes" id="UP001556220">
    <property type="component" value="Unassembled WGS sequence"/>
</dbReference>
<dbReference type="InterPro" id="IPR020846">
    <property type="entry name" value="MFS_dom"/>
</dbReference>
<dbReference type="InterPro" id="IPR005829">
    <property type="entry name" value="Sugar_transporter_CS"/>
</dbReference>
<keyword evidence="4 5" id="KW-0472">Membrane</keyword>
<feature type="transmembrane region" description="Helical" evidence="5">
    <location>
        <begin position="389"/>
        <end position="410"/>
    </location>
</feature>
<feature type="transmembrane region" description="Helical" evidence="5">
    <location>
        <begin position="148"/>
        <end position="170"/>
    </location>
</feature>
<dbReference type="PANTHER" id="PTHR23508:SF10">
    <property type="entry name" value="CARBOXYLIC ACID TRANSPORTER PROTEIN HOMOLOG"/>
    <property type="match status" value="1"/>
</dbReference>
<evidence type="ECO:0000256" key="5">
    <source>
        <dbReference type="SAM" id="Phobius"/>
    </source>
</evidence>
<feature type="transmembrane region" description="Helical" evidence="5">
    <location>
        <begin position="299"/>
        <end position="316"/>
    </location>
</feature>
<dbReference type="RefSeq" id="WP_367854343.1">
    <property type="nucleotide sequence ID" value="NZ_JBFOHK010000002.1"/>
</dbReference>
<comment type="caution">
    <text evidence="7">The sequence shown here is derived from an EMBL/GenBank/DDBJ whole genome shotgun (WGS) entry which is preliminary data.</text>
</comment>
<feature type="transmembrane region" description="Helical" evidence="5">
    <location>
        <begin position="65"/>
        <end position="84"/>
    </location>
</feature>
<feature type="transmembrane region" description="Helical" evidence="5">
    <location>
        <begin position="91"/>
        <end position="109"/>
    </location>
</feature>
<organism evidence="7 8">
    <name type="scientific">Rhodanobacter lycopersici</name>
    <dbReference type="NCBI Taxonomy" id="3162487"/>
    <lineage>
        <taxon>Bacteria</taxon>
        <taxon>Pseudomonadati</taxon>
        <taxon>Pseudomonadota</taxon>
        <taxon>Gammaproteobacteria</taxon>
        <taxon>Lysobacterales</taxon>
        <taxon>Rhodanobacteraceae</taxon>
        <taxon>Rhodanobacter</taxon>
    </lineage>
</organism>
<evidence type="ECO:0000256" key="4">
    <source>
        <dbReference type="ARBA" id="ARBA00023136"/>
    </source>
</evidence>
<dbReference type="PANTHER" id="PTHR23508">
    <property type="entry name" value="CARBOXYLIC ACID TRANSPORTER PROTEIN HOMOLOG"/>
    <property type="match status" value="1"/>
</dbReference>
<evidence type="ECO:0000313" key="7">
    <source>
        <dbReference type="EMBL" id="MEW9572293.1"/>
    </source>
</evidence>
<accession>A0ABV3QEM1</accession>
<evidence type="ECO:0000259" key="6">
    <source>
        <dbReference type="PROSITE" id="PS50850"/>
    </source>
</evidence>
<dbReference type="PROSITE" id="PS00217">
    <property type="entry name" value="SUGAR_TRANSPORT_2"/>
    <property type="match status" value="1"/>
</dbReference>
<feature type="transmembrane region" description="Helical" evidence="5">
    <location>
        <begin position="253"/>
        <end position="279"/>
    </location>
</feature>
<feature type="domain" description="Major facilitator superfamily (MFS) profile" evidence="6">
    <location>
        <begin position="26"/>
        <end position="445"/>
    </location>
</feature>
<sequence length="468" mass="49330">MAGSGQVIDIDSLVDSQKIGALVVRIVALSLLVQCADGFDLAAMSYAAPELIHSWHLAPSKLGPVFSAGLIGMAVSGPLLGYVGDRFGRRVAILVSTLVYGVFSLLMAVAPDLQVMLLCRFILGIGLGGLLPNTVALNAEFAPRRLRATLIIVMFMGLAVGGILPSVVAITLQAHFGWQVFFVVGGIGPLLLAVVLYFLLPESIKFLVARDGEVSPSATKWAAQLRPDLRIDKHTRFVAAAPRQGTHDFKPNLLFADGLGGITLLVWLLFSAALIVNFFVNSWMPTLFRASGLSIDQTAVTQAAYYVGGIVGGLLISRLIDRWGIVPIMAYFAIGGPVVAAIGTPGLSHMALTGMVFLTGACVLGSQLGMNAVTGMIYPTSIRSKGAGWASAVGRFASTGGPIVGGWLIARRTPLPQLFLAPLAPLAIGAIGAALLLYLCHRRFRELRLGETRAQPAGGDTLPPISRN</sequence>
<dbReference type="PROSITE" id="PS50850">
    <property type="entry name" value="MFS"/>
    <property type="match status" value="1"/>
</dbReference>
<evidence type="ECO:0000256" key="2">
    <source>
        <dbReference type="ARBA" id="ARBA00022692"/>
    </source>
</evidence>
<keyword evidence="8" id="KW-1185">Reference proteome</keyword>
<evidence type="ECO:0000256" key="3">
    <source>
        <dbReference type="ARBA" id="ARBA00022989"/>
    </source>
</evidence>
<dbReference type="InterPro" id="IPR011701">
    <property type="entry name" value="MFS"/>
</dbReference>
<evidence type="ECO:0000313" key="8">
    <source>
        <dbReference type="Proteomes" id="UP001556220"/>
    </source>
</evidence>
<evidence type="ECO:0000256" key="1">
    <source>
        <dbReference type="ARBA" id="ARBA00004141"/>
    </source>
</evidence>
<dbReference type="EMBL" id="JBFOHK010000002">
    <property type="protein sequence ID" value="MEW9572293.1"/>
    <property type="molecule type" value="Genomic_DNA"/>
</dbReference>
<keyword evidence="3 5" id="KW-1133">Transmembrane helix</keyword>
<proteinExistence type="predicted"/>
<feature type="transmembrane region" description="Helical" evidence="5">
    <location>
        <begin position="176"/>
        <end position="200"/>
    </location>
</feature>
<reference evidence="7 8" key="1">
    <citation type="submission" date="2024-06" db="EMBL/GenBank/DDBJ databases">
        <authorList>
            <person name="Woo H."/>
        </authorList>
    </citation>
    <scope>NUCLEOTIDE SEQUENCE [LARGE SCALE GENOMIC DNA]</scope>
    <source>
        <strain evidence="7 8">Si-c</strain>
    </source>
</reference>